<gene>
    <name evidence="2" type="ORF">J1605_003582</name>
</gene>
<keyword evidence="3" id="KW-1185">Reference proteome</keyword>
<dbReference type="SUPFAM" id="SSF56112">
    <property type="entry name" value="Protein kinase-like (PK-like)"/>
    <property type="match status" value="1"/>
</dbReference>
<dbReference type="AlphaFoldDB" id="A0AB34HQ33"/>
<dbReference type="EMBL" id="JAIQCJ010000963">
    <property type="protein sequence ID" value="KAJ8793574.1"/>
    <property type="molecule type" value="Genomic_DNA"/>
</dbReference>
<dbReference type="Gene3D" id="1.10.510.10">
    <property type="entry name" value="Transferase(Phosphotransferase) domain 1"/>
    <property type="match status" value="1"/>
</dbReference>
<dbReference type="Proteomes" id="UP001159641">
    <property type="component" value="Unassembled WGS sequence"/>
</dbReference>
<organism evidence="2 3">
    <name type="scientific">Eschrichtius robustus</name>
    <name type="common">California gray whale</name>
    <name type="synonym">Eschrichtius gibbosus</name>
    <dbReference type="NCBI Taxonomy" id="9764"/>
    <lineage>
        <taxon>Eukaryota</taxon>
        <taxon>Metazoa</taxon>
        <taxon>Chordata</taxon>
        <taxon>Craniata</taxon>
        <taxon>Vertebrata</taxon>
        <taxon>Euteleostomi</taxon>
        <taxon>Mammalia</taxon>
        <taxon>Eutheria</taxon>
        <taxon>Laurasiatheria</taxon>
        <taxon>Artiodactyla</taxon>
        <taxon>Whippomorpha</taxon>
        <taxon>Cetacea</taxon>
        <taxon>Mysticeti</taxon>
        <taxon>Eschrichtiidae</taxon>
        <taxon>Eschrichtius</taxon>
    </lineage>
</organism>
<accession>A0AB34HQ33</accession>
<name>A0AB34HQ33_ESCRO</name>
<dbReference type="InterPro" id="IPR011009">
    <property type="entry name" value="Kinase-like_dom_sf"/>
</dbReference>
<evidence type="ECO:0000313" key="3">
    <source>
        <dbReference type="Proteomes" id="UP001159641"/>
    </source>
</evidence>
<sequence length="184" mass="19439">MEGESRSPWALGLLRTFDAGEFAGWEKVGSGGFGQVYKVRHVHWKTWLAIKCSPSLHVDDRSAARAGAGAAAPGRAAGPGLTAARGGGPGPGCLDCGRSRSLHLSRLGSSLGRRSKRRARPVAGSPCALDPRPSEARPARPGPTRALRFAPGLEKVPCGDLGFPLAKRKPRITEHRQRLVIGRG</sequence>
<proteinExistence type="predicted"/>
<protein>
    <submittedName>
        <fullName evidence="2">Uncharacterized protein</fullName>
    </submittedName>
</protein>
<comment type="caution">
    <text evidence="2">The sequence shown here is derived from an EMBL/GenBank/DDBJ whole genome shotgun (WGS) entry which is preliminary data.</text>
</comment>
<reference evidence="2 3" key="1">
    <citation type="submission" date="2022-11" db="EMBL/GenBank/DDBJ databases">
        <title>Whole genome sequence of Eschrichtius robustus ER-17-0199.</title>
        <authorList>
            <person name="Bruniche-Olsen A."/>
            <person name="Black A.N."/>
            <person name="Fields C.J."/>
            <person name="Walden K."/>
            <person name="Dewoody J.A."/>
        </authorList>
    </citation>
    <scope>NUCLEOTIDE SEQUENCE [LARGE SCALE GENOMIC DNA]</scope>
    <source>
        <strain evidence="2">ER-17-0199</strain>
        <tissue evidence="2">Blubber</tissue>
    </source>
</reference>
<feature type="region of interest" description="Disordered" evidence="1">
    <location>
        <begin position="107"/>
        <end position="145"/>
    </location>
</feature>
<evidence type="ECO:0000256" key="1">
    <source>
        <dbReference type="SAM" id="MobiDB-lite"/>
    </source>
</evidence>
<evidence type="ECO:0000313" key="2">
    <source>
        <dbReference type="EMBL" id="KAJ8793574.1"/>
    </source>
</evidence>